<dbReference type="OrthoDB" id="5804279at2759"/>
<evidence type="ECO:0000259" key="2">
    <source>
        <dbReference type="Pfam" id="PF05303"/>
    </source>
</evidence>
<comment type="caution">
    <text evidence="3">The sequence shown here is derived from an EMBL/GenBank/DDBJ whole genome shotgun (WGS) entry which is preliminary data.</text>
</comment>
<reference evidence="4" key="1">
    <citation type="journal article" date="2017" name="bioRxiv">
        <title>Comparative analysis of the genomes of Stylophora pistillata and Acropora digitifera provides evidence for extensive differences between species of corals.</title>
        <authorList>
            <person name="Voolstra C.R."/>
            <person name="Li Y."/>
            <person name="Liew Y.J."/>
            <person name="Baumgarten S."/>
            <person name="Zoccola D."/>
            <person name="Flot J.-F."/>
            <person name="Tambutte S."/>
            <person name="Allemand D."/>
            <person name="Aranda M."/>
        </authorList>
    </citation>
    <scope>NUCLEOTIDE SEQUENCE [LARGE SCALE GENOMIC DNA]</scope>
</reference>
<dbReference type="EMBL" id="LSMT01000059">
    <property type="protein sequence ID" value="PFX29875.1"/>
    <property type="molecule type" value="Genomic_DNA"/>
</dbReference>
<sequence length="129" mass="14435">MEDEEIDFKVEAEMVIDDIGFAVEEISISNKLPSSRECVYLNILTKEHSSICVELSVSGFRIVSEKFDDKQENSNSKYYETIYALLDSMSPGYTKSFGEALLRKLSSLQGPTNEDLEIPDECADEAACS</sequence>
<dbReference type="GO" id="GO:0051018">
    <property type="term" value="F:protein kinase A binding"/>
    <property type="evidence" value="ECO:0007669"/>
    <property type="project" value="TreeGrafter"/>
</dbReference>
<evidence type="ECO:0000256" key="1">
    <source>
        <dbReference type="ARBA" id="ARBA00009571"/>
    </source>
</evidence>
<dbReference type="GO" id="GO:0019207">
    <property type="term" value="F:kinase regulator activity"/>
    <property type="evidence" value="ECO:0007669"/>
    <property type="project" value="TreeGrafter"/>
</dbReference>
<name>A0A2B4SN85_STYPI</name>
<dbReference type="PANTHER" id="PTHR12490:SF4">
    <property type="entry name" value="GSK3B-INTERACTING PROTEIN"/>
    <property type="match status" value="1"/>
</dbReference>
<protein>
    <submittedName>
        <fullName evidence="3">GSK3-beta interaction protein</fullName>
    </submittedName>
</protein>
<comment type="similarity">
    <text evidence="1">Belongs to the GSKIP family.</text>
</comment>
<dbReference type="PANTHER" id="PTHR12490">
    <property type="entry name" value="GSK3B-INTERACTING PROTEIN"/>
    <property type="match status" value="1"/>
</dbReference>
<dbReference type="Pfam" id="PF05303">
    <property type="entry name" value="GSKIP_dom"/>
    <property type="match status" value="1"/>
</dbReference>
<dbReference type="InterPro" id="IPR007967">
    <property type="entry name" value="GSKIP_dom"/>
</dbReference>
<organism evidence="3 4">
    <name type="scientific">Stylophora pistillata</name>
    <name type="common">Smooth cauliflower coral</name>
    <dbReference type="NCBI Taxonomy" id="50429"/>
    <lineage>
        <taxon>Eukaryota</taxon>
        <taxon>Metazoa</taxon>
        <taxon>Cnidaria</taxon>
        <taxon>Anthozoa</taxon>
        <taxon>Hexacorallia</taxon>
        <taxon>Scleractinia</taxon>
        <taxon>Astrocoeniina</taxon>
        <taxon>Pocilloporidae</taxon>
        <taxon>Stylophora</taxon>
    </lineage>
</organism>
<gene>
    <name evidence="3" type="primary">gskip</name>
    <name evidence="3" type="ORF">AWC38_SpisGene5370</name>
</gene>
<dbReference type="GO" id="GO:0005737">
    <property type="term" value="C:cytoplasm"/>
    <property type="evidence" value="ECO:0007669"/>
    <property type="project" value="TreeGrafter"/>
</dbReference>
<evidence type="ECO:0000313" key="3">
    <source>
        <dbReference type="EMBL" id="PFX29875.1"/>
    </source>
</evidence>
<dbReference type="AlphaFoldDB" id="A0A2B4SN85"/>
<feature type="domain" description="GSKIP" evidence="2">
    <location>
        <begin position="9"/>
        <end position="108"/>
    </location>
</feature>
<dbReference type="GO" id="GO:0060828">
    <property type="term" value="P:regulation of canonical Wnt signaling pathway"/>
    <property type="evidence" value="ECO:0007669"/>
    <property type="project" value="InterPro"/>
</dbReference>
<dbReference type="InterPro" id="IPR023231">
    <property type="entry name" value="GSKIP_dom_sf"/>
</dbReference>
<evidence type="ECO:0000313" key="4">
    <source>
        <dbReference type="Proteomes" id="UP000225706"/>
    </source>
</evidence>
<keyword evidence="4" id="KW-1185">Reference proteome</keyword>
<dbReference type="InterPro" id="IPR037395">
    <property type="entry name" value="GSKIP"/>
</dbReference>
<dbReference type="SUPFAM" id="SSF103107">
    <property type="entry name" value="Hypothetical protein c14orf129, hspc210"/>
    <property type="match status" value="1"/>
</dbReference>
<accession>A0A2B4SN85</accession>
<dbReference type="STRING" id="50429.A0A2B4SN85"/>
<dbReference type="Proteomes" id="UP000225706">
    <property type="component" value="Unassembled WGS sequence"/>
</dbReference>
<proteinExistence type="inferred from homology"/>
<dbReference type="Gene3D" id="3.30.2280.10">
    <property type="entry name" value="Hypothetical protein (hspc210)"/>
    <property type="match status" value="1"/>
</dbReference>